<dbReference type="GO" id="GO:0019706">
    <property type="term" value="F:protein-cysteine S-palmitoyltransferase activity"/>
    <property type="evidence" value="ECO:0007669"/>
    <property type="project" value="UniProtKB-EC"/>
</dbReference>
<comment type="subcellular location">
    <subcellularLocation>
        <location evidence="1">Membrane</location>
        <topology evidence="1">Multi-pass membrane protein</topology>
    </subcellularLocation>
</comment>
<evidence type="ECO:0000256" key="1">
    <source>
        <dbReference type="ARBA" id="ARBA00004141"/>
    </source>
</evidence>
<keyword evidence="8" id="KW-0808">Transferase</keyword>
<name>W4G569_APHAT</name>
<keyword evidence="8" id="KW-0012">Acyltransferase</keyword>
<evidence type="ECO:0000256" key="6">
    <source>
        <dbReference type="ARBA" id="ARBA00023136"/>
    </source>
</evidence>
<accession>W4G569</accession>
<dbReference type="EMBL" id="KI913144">
    <property type="protein sequence ID" value="ETV74441.1"/>
    <property type="molecule type" value="Genomic_DNA"/>
</dbReference>
<evidence type="ECO:0000256" key="8">
    <source>
        <dbReference type="RuleBase" id="RU079119"/>
    </source>
</evidence>
<dbReference type="STRING" id="112090.W4G569"/>
<feature type="repeat" description="ANK" evidence="7">
    <location>
        <begin position="82"/>
        <end position="114"/>
    </location>
</feature>
<comment type="catalytic activity">
    <reaction evidence="8">
        <text>L-cysteinyl-[protein] + hexadecanoyl-CoA = S-hexadecanoyl-L-cysteinyl-[protein] + CoA</text>
        <dbReference type="Rhea" id="RHEA:36683"/>
        <dbReference type="Rhea" id="RHEA-COMP:10131"/>
        <dbReference type="Rhea" id="RHEA-COMP:11032"/>
        <dbReference type="ChEBI" id="CHEBI:29950"/>
        <dbReference type="ChEBI" id="CHEBI:57287"/>
        <dbReference type="ChEBI" id="CHEBI:57379"/>
        <dbReference type="ChEBI" id="CHEBI:74151"/>
        <dbReference type="EC" id="2.3.1.225"/>
    </reaction>
</comment>
<dbReference type="InterPro" id="IPR002110">
    <property type="entry name" value="Ankyrin_rpt"/>
</dbReference>
<protein>
    <recommendedName>
        <fullName evidence="8">Palmitoyltransferase</fullName>
        <ecNumber evidence="8">2.3.1.225</ecNumber>
    </recommendedName>
</protein>
<dbReference type="RefSeq" id="XP_009836099.1">
    <property type="nucleotide sequence ID" value="XM_009837797.1"/>
</dbReference>
<keyword evidence="6 8" id="KW-0472">Membrane</keyword>
<keyword evidence="3" id="KW-0677">Repeat</keyword>
<comment type="similarity">
    <text evidence="8">Belongs to the DHHC palmitoyltransferase family.</text>
</comment>
<keyword evidence="2 8" id="KW-0812">Transmembrane</keyword>
<dbReference type="VEuPathDB" id="FungiDB:H257_11013"/>
<dbReference type="Pfam" id="PF12796">
    <property type="entry name" value="Ank_2"/>
    <property type="match status" value="3"/>
</dbReference>
<feature type="transmembrane region" description="Helical" evidence="8">
    <location>
        <begin position="336"/>
        <end position="356"/>
    </location>
</feature>
<dbReference type="OrthoDB" id="163438at2759"/>
<dbReference type="EC" id="2.3.1.225" evidence="8"/>
<dbReference type="SMART" id="SM00248">
    <property type="entry name" value="ANK"/>
    <property type="match status" value="5"/>
</dbReference>
<dbReference type="SUPFAM" id="SSF48403">
    <property type="entry name" value="Ankyrin repeat"/>
    <property type="match status" value="1"/>
</dbReference>
<evidence type="ECO:0000256" key="2">
    <source>
        <dbReference type="ARBA" id="ARBA00022692"/>
    </source>
</evidence>
<feature type="domain" description="Palmitoyltransferase DHHC" evidence="10">
    <location>
        <begin position="405"/>
        <end position="434"/>
    </location>
</feature>
<reference evidence="11" key="1">
    <citation type="submission" date="2013-12" db="EMBL/GenBank/DDBJ databases">
        <title>The Genome Sequence of Aphanomyces astaci APO3.</title>
        <authorList>
            <consortium name="The Broad Institute Genomics Platform"/>
            <person name="Russ C."/>
            <person name="Tyler B."/>
            <person name="van West P."/>
            <person name="Dieguez-Uribeondo J."/>
            <person name="Young S.K."/>
            <person name="Zeng Q."/>
            <person name="Gargeya S."/>
            <person name="Fitzgerald M."/>
            <person name="Abouelleil A."/>
            <person name="Alvarado L."/>
            <person name="Chapman S.B."/>
            <person name="Gainer-Dewar J."/>
            <person name="Goldberg J."/>
            <person name="Griggs A."/>
            <person name="Gujja S."/>
            <person name="Hansen M."/>
            <person name="Howarth C."/>
            <person name="Imamovic A."/>
            <person name="Ireland A."/>
            <person name="Larimer J."/>
            <person name="McCowan C."/>
            <person name="Murphy C."/>
            <person name="Pearson M."/>
            <person name="Poon T.W."/>
            <person name="Priest M."/>
            <person name="Roberts A."/>
            <person name="Saif S."/>
            <person name="Shea T."/>
            <person name="Sykes S."/>
            <person name="Wortman J."/>
            <person name="Nusbaum C."/>
            <person name="Birren B."/>
        </authorList>
    </citation>
    <scope>NUCLEOTIDE SEQUENCE [LARGE SCALE GENOMIC DNA]</scope>
    <source>
        <strain evidence="11">APO3</strain>
    </source>
</reference>
<feature type="domain" description="Palmitoyltransferase DHHC" evidence="10">
    <location>
        <begin position="459"/>
        <end position="543"/>
    </location>
</feature>
<evidence type="ECO:0000256" key="5">
    <source>
        <dbReference type="ARBA" id="ARBA00023043"/>
    </source>
</evidence>
<dbReference type="PROSITE" id="PS50297">
    <property type="entry name" value="ANK_REP_REGION"/>
    <property type="match status" value="3"/>
</dbReference>
<gene>
    <name evidence="11" type="ORF">H257_11013</name>
</gene>
<sequence>MQSPDEFLAFVQAEAPRLHPSTFRHASSPSLDADGKPRLRRGTSDPPPPTELPSSNEVDMTMELLHMTLLDNPTWANVSDRNQCSLLHWVAQRGAPPLLQLLLDHGASVDTPDDNGLWPVHWAAAANNLPVLRTLLQAHRELLNAPDSFKQRTPLILAVQHGHLATVLYLLRQGADASRVDQSGDTVVHWSAYKGLLETLRVCYAYADALGVDTLLFHVPDGFGQTPLHLAAVRGHAEIVAFLVDEVNVAMEGEDDKGRTPLALARSKGHGAAAAVLQTRLYRRRSVLRLIRHALRSRFPRLVRRLPIVFQATNLLVVPCWYGGVFSRYDGLATAMTWHSVLLAVTWFFFGCAAWLDPGTVAHDRKYVEEYTTTMQRCLLQEYEGDDASNLARNQGEQPLDERLRRFCHTCHVAQPRRSKHCNVCHRCVLLFDHQYDGSISLDTTSFRWGAFHDVRFSRSCPFLGTCVGRNNYTFFLAFTICMSIAALSLAWMWYTTWMHMDPEATLWCVLAASYYTLVGLCAAGLFIFHLVLAAKNRTTHEFRAAGCTFNETDDLHRESGSWRQNYLGRLCVSVYHYVDMIKTQRPQHRKHVKVEIDHRRDYV</sequence>
<dbReference type="PANTHER" id="PTHR24161:SF17">
    <property type="entry name" value="PALMITOYLTRANSFERASE"/>
    <property type="match status" value="1"/>
</dbReference>
<feature type="transmembrane region" description="Helical" evidence="8">
    <location>
        <begin position="515"/>
        <end position="535"/>
    </location>
</feature>
<dbReference type="PROSITE" id="PS50216">
    <property type="entry name" value="DHHC"/>
    <property type="match status" value="2"/>
</dbReference>
<evidence type="ECO:0000256" key="9">
    <source>
        <dbReference type="SAM" id="MobiDB-lite"/>
    </source>
</evidence>
<evidence type="ECO:0000256" key="3">
    <source>
        <dbReference type="ARBA" id="ARBA00022737"/>
    </source>
</evidence>
<keyword evidence="5 7" id="KW-0040">ANK repeat</keyword>
<dbReference type="InterPro" id="IPR036770">
    <property type="entry name" value="Ankyrin_rpt-contain_sf"/>
</dbReference>
<proteinExistence type="inferred from homology"/>
<dbReference type="PANTHER" id="PTHR24161">
    <property type="entry name" value="ANK_REP_REGION DOMAIN-CONTAINING PROTEIN-RELATED"/>
    <property type="match status" value="1"/>
</dbReference>
<feature type="repeat" description="ANK" evidence="7">
    <location>
        <begin position="150"/>
        <end position="182"/>
    </location>
</feature>
<feature type="repeat" description="ANK" evidence="7">
    <location>
        <begin position="223"/>
        <end position="245"/>
    </location>
</feature>
<evidence type="ECO:0000313" key="11">
    <source>
        <dbReference type="EMBL" id="ETV74441.1"/>
    </source>
</evidence>
<feature type="region of interest" description="Disordered" evidence="9">
    <location>
        <begin position="18"/>
        <end position="56"/>
    </location>
</feature>
<organism evidence="11">
    <name type="scientific">Aphanomyces astaci</name>
    <name type="common">Crayfish plague agent</name>
    <dbReference type="NCBI Taxonomy" id="112090"/>
    <lineage>
        <taxon>Eukaryota</taxon>
        <taxon>Sar</taxon>
        <taxon>Stramenopiles</taxon>
        <taxon>Oomycota</taxon>
        <taxon>Saprolegniomycetes</taxon>
        <taxon>Saprolegniales</taxon>
        <taxon>Verrucalvaceae</taxon>
        <taxon>Aphanomyces</taxon>
    </lineage>
</organism>
<dbReference type="GeneID" id="20813009"/>
<evidence type="ECO:0000256" key="7">
    <source>
        <dbReference type="PROSITE-ProRule" id="PRU00023"/>
    </source>
</evidence>
<dbReference type="AlphaFoldDB" id="W4G569"/>
<evidence type="ECO:0000256" key="4">
    <source>
        <dbReference type="ARBA" id="ARBA00022989"/>
    </source>
</evidence>
<comment type="domain">
    <text evidence="8">The DHHC domain is required for palmitoyltransferase activity.</text>
</comment>
<dbReference type="GO" id="GO:0000139">
    <property type="term" value="C:Golgi membrane"/>
    <property type="evidence" value="ECO:0007669"/>
    <property type="project" value="TreeGrafter"/>
</dbReference>
<keyword evidence="4 8" id="KW-1133">Transmembrane helix</keyword>
<dbReference type="InterPro" id="IPR001594">
    <property type="entry name" value="Palmitoyltrfase_DHHC"/>
</dbReference>
<dbReference type="Pfam" id="PF01529">
    <property type="entry name" value="DHHC"/>
    <property type="match status" value="2"/>
</dbReference>
<dbReference type="PROSITE" id="PS50088">
    <property type="entry name" value="ANK_REPEAT"/>
    <property type="match status" value="3"/>
</dbReference>
<evidence type="ECO:0000259" key="10">
    <source>
        <dbReference type="Pfam" id="PF01529"/>
    </source>
</evidence>
<feature type="transmembrane region" description="Helical" evidence="8">
    <location>
        <begin position="473"/>
        <end position="495"/>
    </location>
</feature>
<dbReference type="Gene3D" id="1.25.40.20">
    <property type="entry name" value="Ankyrin repeat-containing domain"/>
    <property type="match status" value="2"/>
</dbReference>